<reference evidence="5" key="1">
    <citation type="submission" date="2018-06" db="EMBL/GenBank/DDBJ databases">
        <title>Genome assembly of Danube salmon.</title>
        <authorList>
            <person name="Macqueen D.J."/>
            <person name="Gundappa M.K."/>
        </authorList>
    </citation>
    <scope>NUCLEOTIDE SEQUENCE [LARGE SCALE GENOMIC DNA]</scope>
</reference>
<dbReference type="GO" id="GO:0000132">
    <property type="term" value="P:establishment of mitotic spindle orientation"/>
    <property type="evidence" value="ECO:0007669"/>
    <property type="project" value="TreeGrafter"/>
</dbReference>
<dbReference type="GO" id="GO:0005813">
    <property type="term" value="C:centrosome"/>
    <property type="evidence" value="ECO:0007669"/>
    <property type="project" value="TreeGrafter"/>
</dbReference>
<dbReference type="GO" id="GO:0047496">
    <property type="term" value="P:vesicle transport along microtubule"/>
    <property type="evidence" value="ECO:0007669"/>
    <property type="project" value="TreeGrafter"/>
</dbReference>
<sequence>SDRALRGLSLEDTDGSYRSAAVPYHEAQEELLEFQEGSRELEAELEAQLGQAEHRLRDLHTENQRLKSAVFHDHFRPWDNHFDVC</sequence>
<organism evidence="4 5">
    <name type="scientific">Hucho hucho</name>
    <name type="common">huchen</name>
    <dbReference type="NCBI Taxonomy" id="62062"/>
    <lineage>
        <taxon>Eukaryota</taxon>
        <taxon>Metazoa</taxon>
        <taxon>Chordata</taxon>
        <taxon>Craniata</taxon>
        <taxon>Vertebrata</taxon>
        <taxon>Euteleostomi</taxon>
        <taxon>Actinopterygii</taxon>
        <taxon>Neopterygii</taxon>
        <taxon>Teleostei</taxon>
        <taxon>Protacanthopterygii</taxon>
        <taxon>Salmoniformes</taxon>
        <taxon>Salmonidae</taxon>
        <taxon>Salmoninae</taxon>
        <taxon>Hucho</taxon>
    </lineage>
</organism>
<dbReference type="PANTHER" id="PTHR10921">
    <property type="entry name" value="NUCLEAR DISTRIBUTION PROTEIN NUDE HOMOLOG 1"/>
    <property type="match status" value="1"/>
</dbReference>
<dbReference type="GO" id="GO:0007020">
    <property type="term" value="P:microtubule nucleation"/>
    <property type="evidence" value="ECO:0007669"/>
    <property type="project" value="TreeGrafter"/>
</dbReference>
<dbReference type="GO" id="GO:0010975">
    <property type="term" value="P:regulation of neuron projection development"/>
    <property type="evidence" value="ECO:0007669"/>
    <property type="project" value="TreeGrafter"/>
</dbReference>
<dbReference type="AlphaFoldDB" id="A0A4W5KKE4"/>
<dbReference type="GO" id="GO:0008017">
    <property type="term" value="F:microtubule binding"/>
    <property type="evidence" value="ECO:0007669"/>
    <property type="project" value="InterPro"/>
</dbReference>
<protein>
    <submittedName>
        <fullName evidence="4">Uncharacterized protein</fullName>
    </submittedName>
</protein>
<evidence type="ECO:0000256" key="3">
    <source>
        <dbReference type="SAM" id="Coils"/>
    </source>
</evidence>
<dbReference type="InterPro" id="IPR033494">
    <property type="entry name" value="NUDE"/>
</dbReference>
<dbReference type="GO" id="GO:0051642">
    <property type="term" value="P:centrosome localization"/>
    <property type="evidence" value="ECO:0007669"/>
    <property type="project" value="TreeGrafter"/>
</dbReference>
<dbReference type="GO" id="GO:0007059">
    <property type="term" value="P:chromosome segregation"/>
    <property type="evidence" value="ECO:0007669"/>
    <property type="project" value="TreeGrafter"/>
</dbReference>
<dbReference type="GO" id="GO:0000776">
    <property type="term" value="C:kinetochore"/>
    <property type="evidence" value="ECO:0007669"/>
    <property type="project" value="TreeGrafter"/>
</dbReference>
<name>A0A4W5KKE4_9TELE</name>
<evidence type="ECO:0000313" key="4">
    <source>
        <dbReference type="Ensembl" id="ENSHHUP00000017713.1"/>
    </source>
</evidence>
<evidence type="ECO:0000256" key="2">
    <source>
        <dbReference type="ARBA" id="ARBA00023054"/>
    </source>
</evidence>
<keyword evidence="2 3" id="KW-0175">Coiled coil</keyword>
<dbReference type="Ensembl" id="ENSHHUT00000018354.1">
    <property type="protein sequence ID" value="ENSHHUP00000017713.1"/>
    <property type="gene ID" value="ENSHHUG00000011034.1"/>
</dbReference>
<feature type="coiled-coil region" evidence="3">
    <location>
        <begin position="24"/>
        <end position="69"/>
    </location>
</feature>
<dbReference type="GO" id="GO:0016477">
    <property type="term" value="P:cell migration"/>
    <property type="evidence" value="ECO:0007669"/>
    <property type="project" value="TreeGrafter"/>
</dbReference>
<reference evidence="4" key="2">
    <citation type="submission" date="2025-08" db="UniProtKB">
        <authorList>
            <consortium name="Ensembl"/>
        </authorList>
    </citation>
    <scope>IDENTIFICATION</scope>
</reference>
<dbReference type="GO" id="GO:0005871">
    <property type="term" value="C:kinesin complex"/>
    <property type="evidence" value="ECO:0007669"/>
    <property type="project" value="TreeGrafter"/>
</dbReference>
<reference evidence="4" key="3">
    <citation type="submission" date="2025-09" db="UniProtKB">
        <authorList>
            <consortium name="Ensembl"/>
        </authorList>
    </citation>
    <scope>IDENTIFICATION</scope>
</reference>
<keyword evidence="5" id="KW-1185">Reference proteome</keyword>
<dbReference type="Proteomes" id="UP000314982">
    <property type="component" value="Unassembled WGS sequence"/>
</dbReference>
<evidence type="ECO:0000256" key="1">
    <source>
        <dbReference type="ARBA" id="ARBA00007429"/>
    </source>
</evidence>
<dbReference type="STRING" id="62062.ENSHHUP00000017713"/>
<evidence type="ECO:0000313" key="5">
    <source>
        <dbReference type="Proteomes" id="UP000314982"/>
    </source>
</evidence>
<proteinExistence type="inferred from homology"/>
<dbReference type="PANTHER" id="PTHR10921:SF0">
    <property type="entry name" value="NUCLEAR DISTRIBUTION PROTEIN NUDE-LIKE 1"/>
    <property type="match status" value="1"/>
</dbReference>
<comment type="similarity">
    <text evidence="1">Belongs to the nudE family.</text>
</comment>
<accession>A0A4W5KKE4</accession>
<dbReference type="GO" id="GO:0007100">
    <property type="term" value="P:mitotic centrosome separation"/>
    <property type="evidence" value="ECO:0007669"/>
    <property type="project" value="TreeGrafter"/>
</dbReference>